<dbReference type="EnsemblMetazoa" id="MESCA003770-RA">
    <property type="protein sequence ID" value="MESCA003770-PA"/>
    <property type="gene ID" value="MESCA003770"/>
</dbReference>
<reference evidence="1" key="2">
    <citation type="submission" date="2015-06" db="UniProtKB">
        <authorList>
            <consortium name="EnsemblMetazoa"/>
        </authorList>
    </citation>
    <scope>IDENTIFICATION</scope>
</reference>
<reference evidence="2" key="1">
    <citation type="submission" date="2013-02" db="EMBL/GenBank/DDBJ databases">
        <authorList>
            <person name="Hughes D."/>
        </authorList>
    </citation>
    <scope>NUCLEOTIDE SEQUENCE</scope>
    <source>
        <strain>Durham</strain>
        <strain evidence="2">NC isolate 2 -- Noor lab</strain>
    </source>
</reference>
<dbReference type="EMBL" id="CAQQ02393878">
    <property type="status" value="NOT_ANNOTATED_CDS"/>
    <property type="molecule type" value="Genomic_DNA"/>
</dbReference>
<accession>T1GJW3</accession>
<evidence type="ECO:0000313" key="2">
    <source>
        <dbReference type="Proteomes" id="UP000015102"/>
    </source>
</evidence>
<organism evidence="1 2">
    <name type="scientific">Megaselia scalaris</name>
    <name type="common">Humpbacked fly</name>
    <name type="synonym">Phora scalaris</name>
    <dbReference type="NCBI Taxonomy" id="36166"/>
    <lineage>
        <taxon>Eukaryota</taxon>
        <taxon>Metazoa</taxon>
        <taxon>Ecdysozoa</taxon>
        <taxon>Arthropoda</taxon>
        <taxon>Hexapoda</taxon>
        <taxon>Insecta</taxon>
        <taxon>Pterygota</taxon>
        <taxon>Neoptera</taxon>
        <taxon>Endopterygota</taxon>
        <taxon>Diptera</taxon>
        <taxon>Brachycera</taxon>
        <taxon>Muscomorpha</taxon>
        <taxon>Platypezoidea</taxon>
        <taxon>Phoridae</taxon>
        <taxon>Megaseliini</taxon>
        <taxon>Megaselia</taxon>
    </lineage>
</organism>
<keyword evidence="2" id="KW-1185">Reference proteome</keyword>
<dbReference type="EMBL" id="CAQQ02393879">
    <property type="status" value="NOT_ANNOTATED_CDS"/>
    <property type="molecule type" value="Genomic_DNA"/>
</dbReference>
<dbReference type="AlphaFoldDB" id="T1GJW3"/>
<proteinExistence type="predicted"/>
<evidence type="ECO:0000313" key="1">
    <source>
        <dbReference type="EnsemblMetazoa" id="MESCA003770-PA"/>
    </source>
</evidence>
<name>T1GJW3_MEGSC</name>
<protein>
    <submittedName>
        <fullName evidence="1">Uncharacterized protein</fullName>
    </submittedName>
</protein>
<sequence length="98" mass="11150">MLTYVITFLGEKTYDRIEAQRSMNNGTTCSNVPSKGYKKEDMDIEYLILRSKDGLSSWGTTKSWLTYPIGKGQLKIEVLVNQAESALSGRTFKLQYEI</sequence>
<dbReference type="Proteomes" id="UP000015102">
    <property type="component" value="Unassembled WGS sequence"/>
</dbReference>
<dbReference type="HOGENOM" id="CLU_2335996_0_0_1"/>